<evidence type="ECO:0000256" key="3">
    <source>
        <dbReference type="ARBA" id="ARBA00012572"/>
    </source>
</evidence>
<dbReference type="InterPro" id="IPR044643">
    <property type="entry name" value="TrpF_fam"/>
</dbReference>
<dbReference type="EMBL" id="JAPFQI010000017">
    <property type="protein sequence ID" value="MCW8087453.1"/>
    <property type="molecule type" value="Genomic_DNA"/>
</dbReference>
<evidence type="ECO:0000313" key="11">
    <source>
        <dbReference type="EMBL" id="MCW8087453.1"/>
    </source>
</evidence>
<name>A0ABT3NZ59_9PROT</name>
<dbReference type="PANTHER" id="PTHR42894">
    <property type="entry name" value="N-(5'-PHOSPHORIBOSYL)ANTHRANILATE ISOMERASE"/>
    <property type="match status" value="1"/>
</dbReference>
<dbReference type="InterPro" id="IPR001240">
    <property type="entry name" value="PRAI_dom"/>
</dbReference>
<organism evidence="11 12">
    <name type="scientific">Sabulicella glaciei</name>
    <dbReference type="NCBI Taxonomy" id="2984948"/>
    <lineage>
        <taxon>Bacteria</taxon>
        <taxon>Pseudomonadati</taxon>
        <taxon>Pseudomonadota</taxon>
        <taxon>Alphaproteobacteria</taxon>
        <taxon>Acetobacterales</taxon>
        <taxon>Acetobacteraceae</taxon>
        <taxon>Sabulicella</taxon>
    </lineage>
</organism>
<dbReference type="Proteomes" id="UP001526430">
    <property type="component" value="Unassembled WGS sequence"/>
</dbReference>
<comment type="pathway">
    <text evidence="2 9">Amino-acid biosynthesis; L-tryptophan biosynthesis; L-tryptophan from chorismate: step 3/5.</text>
</comment>
<dbReference type="RefSeq" id="WP_301591656.1">
    <property type="nucleotide sequence ID" value="NZ_JAPFQI010000017.1"/>
</dbReference>
<dbReference type="SUPFAM" id="SSF51366">
    <property type="entry name" value="Ribulose-phoshate binding barrel"/>
    <property type="match status" value="1"/>
</dbReference>
<comment type="caution">
    <text evidence="11">The sequence shown here is derived from an EMBL/GenBank/DDBJ whole genome shotgun (WGS) entry which is preliminary data.</text>
</comment>
<reference evidence="11 12" key="1">
    <citation type="submission" date="2022-10" db="EMBL/GenBank/DDBJ databases">
        <title>Roseococcus glaciei nov., sp. nov., isolated from glacier.</title>
        <authorList>
            <person name="Liu Q."/>
            <person name="Xin Y.-H."/>
        </authorList>
    </citation>
    <scope>NUCLEOTIDE SEQUENCE [LARGE SCALE GENOMIC DNA]</scope>
    <source>
        <strain evidence="11 12">MDT2-1-1</strain>
    </source>
</reference>
<evidence type="ECO:0000256" key="4">
    <source>
        <dbReference type="ARBA" id="ARBA00022272"/>
    </source>
</evidence>
<dbReference type="Pfam" id="PF00697">
    <property type="entry name" value="PRAI"/>
    <property type="match status" value="1"/>
</dbReference>
<evidence type="ECO:0000256" key="9">
    <source>
        <dbReference type="HAMAP-Rule" id="MF_00135"/>
    </source>
</evidence>
<keyword evidence="6 9" id="KW-0822">Tryptophan biosynthesis</keyword>
<feature type="domain" description="N-(5'phosphoribosyl) anthranilate isomerase (PRAI)" evidence="10">
    <location>
        <begin position="6"/>
        <end position="202"/>
    </location>
</feature>
<evidence type="ECO:0000313" key="12">
    <source>
        <dbReference type="Proteomes" id="UP001526430"/>
    </source>
</evidence>
<evidence type="ECO:0000256" key="5">
    <source>
        <dbReference type="ARBA" id="ARBA00022605"/>
    </source>
</evidence>
<dbReference type="PANTHER" id="PTHR42894:SF1">
    <property type="entry name" value="N-(5'-PHOSPHORIBOSYL)ANTHRANILATE ISOMERASE"/>
    <property type="match status" value="1"/>
</dbReference>
<evidence type="ECO:0000256" key="8">
    <source>
        <dbReference type="ARBA" id="ARBA00023235"/>
    </source>
</evidence>
<proteinExistence type="inferred from homology"/>
<evidence type="ECO:0000256" key="7">
    <source>
        <dbReference type="ARBA" id="ARBA00023141"/>
    </source>
</evidence>
<gene>
    <name evidence="9" type="primary">trpF</name>
    <name evidence="11" type="ORF">OF850_17640</name>
</gene>
<keyword evidence="5 9" id="KW-0028">Amino-acid biosynthesis</keyword>
<keyword evidence="8 9" id="KW-0413">Isomerase</keyword>
<dbReference type="HAMAP" id="MF_00135">
    <property type="entry name" value="PRAI"/>
    <property type="match status" value="1"/>
</dbReference>
<evidence type="ECO:0000256" key="1">
    <source>
        <dbReference type="ARBA" id="ARBA00001164"/>
    </source>
</evidence>
<comment type="similarity">
    <text evidence="9">Belongs to the TrpF family.</text>
</comment>
<comment type="catalytic activity">
    <reaction evidence="1 9">
        <text>N-(5-phospho-beta-D-ribosyl)anthranilate = 1-(2-carboxyphenylamino)-1-deoxy-D-ribulose 5-phosphate</text>
        <dbReference type="Rhea" id="RHEA:21540"/>
        <dbReference type="ChEBI" id="CHEBI:18277"/>
        <dbReference type="ChEBI" id="CHEBI:58613"/>
        <dbReference type="EC" id="5.3.1.24"/>
    </reaction>
</comment>
<keyword evidence="12" id="KW-1185">Reference proteome</keyword>
<keyword evidence="7 9" id="KW-0057">Aromatic amino acid biosynthesis</keyword>
<evidence type="ECO:0000259" key="10">
    <source>
        <dbReference type="Pfam" id="PF00697"/>
    </source>
</evidence>
<dbReference type="CDD" id="cd00405">
    <property type="entry name" value="PRAI"/>
    <property type="match status" value="1"/>
</dbReference>
<dbReference type="Gene3D" id="3.20.20.70">
    <property type="entry name" value="Aldolase class I"/>
    <property type="match status" value="1"/>
</dbReference>
<dbReference type="NCBIfam" id="NF002295">
    <property type="entry name" value="PRK01222.1-1"/>
    <property type="match status" value="1"/>
</dbReference>
<accession>A0ABT3NZ59</accession>
<dbReference type="EC" id="5.3.1.24" evidence="3 9"/>
<evidence type="ECO:0000256" key="2">
    <source>
        <dbReference type="ARBA" id="ARBA00004664"/>
    </source>
</evidence>
<dbReference type="GO" id="GO:0004640">
    <property type="term" value="F:phosphoribosylanthranilate isomerase activity"/>
    <property type="evidence" value="ECO:0007669"/>
    <property type="project" value="UniProtKB-EC"/>
</dbReference>
<dbReference type="InterPro" id="IPR013785">
    <property type="entry name" value="Aldolase_TIM"/>
</dbReference>
<evidence type="ECO:0000256" key="6">
    <source>
        <dbReference type="ARBA" id="ARBA00022822"/>
    </source>
</evidence>
<sequence length="207" mass="21143">MTRPLVKICGLRDAEALDAAREADFVGFVFYPASPRALSPEQAIALAAVAPAGPKRVGLFVDAPDALIAAALPALDVLQLHGEESPSRVAEIRSLFGKPVMKAIGIGSEADLCSIADYALVSDCLLLDAKPAALPGGNGTRFDWSLPRRVAIPRPWLLAGGLDPANVAAALAESGAPGVDVSSGVEASRGVKDPALVSAFVKAARGG</sequence>
<dbReference type="InterPro" id="IPR011060">
    <property type="entry name" value="RibuloseP-bd_barrel"/>
</dbReference>
<protein>
    <recommendedName>
        <fullName evidence="4 9">N-(5'-phosphoribosyl)anthranilate isomerase</fullName>
        <shortName evidence="9">PRAI</shortName>
        <ecNumber evidence="3 9">5.3.1.24</ecNumber>
    </recommendedName>
</protein>